<dbReference type="AlphaFoldDB" id="Q9GMM0"/>
<name>Q9GMM0_MACFA</name>
<accession>Q9GMM0</accession>
<evidence type="ECO:0000313" key="1">
    <source>
        <dbReference type="EMBL" id="BAB12340.1"/>
    </source>
</evidence>
<proteinExistence type="evidence at transcript level"/>
<organism evidence="1">
    <name type="scientific">Macaca fascicularis</name>
    <name type="common">Crab-eating macaque</name>
    <name type="synonym">Cynomolgus monkey</name>
    <dbReference type="NCBI Taxonomy" id="9541"/>
    <lineage>
        <taxon>Eukaryota</taxon>
        <taxon>Metazoa</taxon>
        <taxon>Chordata</taxon>
        <taxon>Craniata</taxon>
        <taxon>Vertebrata</taxon>
        <taxon>Euteleostomi</taxon>
        <taxon>Mammalia</taxon>
        <taxon>Eutheria</taxon>
        <taxon>Euarchontoglires</taxon>
        <taxon>Primates</taxon>
        <taxon>Haplorrhini</taxon>
        <taxon>Catarrhini</taxon>
        <taxon>Cercopithecidae</taxon>
        <taxon>Cercopithecinae</taxon>
        <taxon>Macaca</taxon>
    </lineage>
</organism>
<dbReference type="EMBL" id="AB047929">
    <property type="protein sequence ID" value="BAB12340.1"/>
    <property type="molecule type" value="mRNA"/>
</dbReference>
<reference evidence="1" key="1">
    <citation type="submission" date="2000-08" db="EMBL/GenBank/DDBJ databases">
        <title>Isolation of full-length cDNA clones from macaque brain cDNA libraries.</title>
        <authorList>
            <person name="Osada N."/>
            <person name="Hida M."/>
            <person name="Kusuda J."/>
            <person name="Tanuma R."/>
            <person name="Iseki K."/>
            <person name="Hirai M."/>
            <person name="Terao K."/>
            <person name="Suzuki Y."/>
            <person name="Sugano S."/>
            <person name="Hashimoto K."/>
        </authorList>
    </citation>
    <scope>NUCLEOTIDE SEQUENCE</scope>
    <source>
        <tissue evidence="1">Brain parietal lobe</tissue>
    </source>
</reference>
<sequence length="83" mass="9330">MILLLIDQTLKSLFVCLCGHLAFHSVPFHCSKRLEQGLWTKPVQCFHLDPNMVLVLTGEPGPEYGSGWLPGHILFKICWPLAS</sequence>
<protein>
    <submittedName>
        <fullName evidence="1">Uncharacterized protein</fullName>
    </submittedName>
</protein>